<dbReference type="Gene3D" id="3.20.20.450">
    <property type="entry name" value="EAL domain"/>
    <property type="match status" value="1"/>
</dbReference>
<dbReference type="Pfam" id="PF00990">
    <property type="entry name" value="GGDEF"/>
    <property type="match status" value="1"/>
</dbReference>
<dbReference type="STRING" id="187979.ERS852385_01605"/>
<dbReference type="InterPro" id="IPR043128">
    <property type="entry name" value="Rev_trsase/Diguanyl_cyclase"/>
</dbReference>
<reference evidence="2 3" key="1">
    <citation type="submission" date="2015-09" db="EMBL/GenBank/DDBJ databases">
        <authorList>
            <consortium name="Pathogen Informatics"/>
        </authorList>
    </citation>
    <scope>NUCLEOTIDE SEQUENCE [LARGE SCALE GENOMIC DNA]</scope>
    <source>
        <strain evidence="2 3">2789STDY5608828</strain>
    </source>
</reference>
<dbReference type="eggNOG" id="COG2199">
    <property type="taxonomic scope" value="Bacteria"/>
</dbReference>
<dbReference type="EMBL" id="CYYU01000011">
    <property type="protein sequence ID" value="CUN88578.1"/>
    <property type="molecule type" value="Genomic_DNA"/>
</dbReference>
<dbReference type="AlphaFoldDB" id="A0A174AM84"/>
<dbReference type="SMART" id="SM00052">
    <property type="entry name" value="EAL"/>
    <property type="match status" value="1"/>
</dbReference>
<dbReference type="Gene3D" id="3.30.450.20">
    <property type="entry name" value="PAS domain"/>
    <property type="match status" value="2"/>
</dbReference>
<evidence type="ECO:0000313" key="2">
    <source>
        <dbReference type="EMBL" id="CUN88578.1"/>
    </source>
</evidence>
<dbReference type="Proteomes" id="UP000095546">
    <property type="component" value="Unassembled WGS sequence"/>
</dbReference>
<protein>
    <submittedName>
        <fullName evidence="2">Oxygen sensor protein DosP</fullName>
        <ecNumber evidence="2">3.1.4.52</ecNumber>
    </submittedName>
</protein>
<dbReference type="InterPro" id="IPR000160">
    <property type="entry name" value="GGDEF_dom"/>
</dbReference>
<dbReference type="OrthoDB" id="9805474at2"/>
<sequence length="959" mass="111195">MKQEMKNLGDFPGVVENLSCCFYITQAEEPYELLYANEEMLRLFDCRDFDELYRHVDGDAFHVIAMDDRARVKQEIVHELAERNDRFDHARGHLFTRTSRIRYADVSGRIVETQAHGKVCYCTLQEIDIPLPGVTVDRDIRDYVISHLDEAIENHWIQVYYQPVIRTLTGELCGMEALARWVDPQIGFLSPASFIPVLEQVRLIHQLDAYVLEEVCHMLRQRLNHDLPITPVSFNLSRYDFDMVDVFHLVEKTRAAYQIPRDALHVEITESALAENDDAVHRAVDRLRDEGYEIWLDDFGSGYSSLNILKDYTVDLIKLDMGFLRSFTEKSRDIIRSVIDMAKELGIKTLAEGVETQEHAEFLASIGCGRQQGYYYGKPQPLVGTLAHIEAEGREIELRKWCHYYDVASMAIRETNQASSLFDLHEDGYLHYLYTNRVYREQLHALGYRCRDVEGFLNHKARPEISATFRHYVSRSLQSGSPESFCYIDGGDYIRIRLRVICEMNHHLLIHTGFENISRSDAGEQLVKLDNNLRYLYTMFENISLVDFQRDTIEPIYVHDAPTRETVHGIRRYLQSFAQEYVYEPDRQGYLDFCNPDTAVARIQKSRYSRIAHCCRVRDPHGNYHWRECVAVLLQKGLTERSGHTPLMLTAEKTIEEQVLLTESRTPEQSTLDTLLWQSLMHHTRFCYFWKDKDRRFLGATKAFLKFYGFNSEADILGKTDEEMNWHLDNDTYRLDEIALLQTGKPVENVKGTCIIRGVLRHITCYKWPLYREGEIIGLLGVFFEAEDLSSKINQSLVSPYEDPVTGLHNRQGFLGDLISYQEAYAVDQQPYALILLESCFDEQIQKTYGPSFLRALIRQEADILRTHAGKDTVISRLRHTTFAILRRETSSEDCTASEAIARDLQQRLQSIHQLDGNPVTITFRYSIVHATDPAIHKTADGNVSYIYRLASERLRHKA</sequence>
<dbReference type="RefSeq" id="WP_055162065.1">
    <property type="nucleotide sequence ID" value="NZ_CABIWZ010000011.1"/>
</dbReference>
<dbReference type="InterPro" id="IPR029787">
    <property type="entry name" value="Nucleotide_cyclase"/>
</dbReference>
<evidence type="ECO:0000313" key="3">
    <source>
        <dbReference type="Proteomes" id="UP000095546"/>
    </source>
</evidence>
<proteinExistence type="predicted"/>
<dbReference type="SUPFAM" id="SSF141868">
    <property type="entry name" value="EAL domain-like"/>
    <property type="match status" value="1"/>
</dbReference>
<dbReference type="GO" id="GO:0071111">
    <property type="term" value="F:cyclic-guanylate-specific phosphodiesterase activity"/>
    <property type="evidence" value="ECO:0007669"/>
    <property type="project" value="UniProtKB-EC"/>
</dbReference>
<dbReference type="Gene3D" id="3.30.70.270">
    <property type="match status" value="1"/>
</dbReference>
<dbReference type="SMART" id="SM00267">
    <property type="entry name" value="GGDEF"/>
    <property type="match status" value="1"/>
</dbReference>
<dbReference type="Pfam" id="PF00563">
    <property type="entry name" value="EAL"/>
    <property type="match status" value="1"/>
</dbReference>
<feature type="domain" description="EAL" evidence="1">
    <location>
        <begin position="141"/>
        <end position="393"/>
    </location>
</feature>
<dbReference type="SUPFAM" id="SSF55785">
    <property type="entry name" value="PYP-like sensor domain (PAS domain)"/>
    <property type="match status" value="1"/>
</dbReference>
<dbReference type="PANTHER" id="PTHR33121">
    <property type="entry name" value="CYCLIC DI-GMP PHOSPHODIESTERASE PDEF"/>
    <property type="match status" value="1"/>
</dbReference>
<dbReference type="InterPro" id="IPR050706">
    <property type="entry name" value="Cyclic-di-GMP_PDE-like"/>
</dbReference>
<dbReference type="CDD" id="cd01948">
    <property type="entry name" value="EAL"/>
    <property type="match status" value="1"/>
</dbReference>
<accession>A0A174AM84</accession>
<keyword evidence="2" id="KW-0378">Hydrolase</keyword>
<dbReference type="PANTHER" id="PTHR33121:SF79">
    <property type="entry name" value="CYCLIC DI-GMP PHOSPHODIESTERASE PDED-RELATED"/>
    <property type="match status" value="1"/>
</dbReference>
<dbReference type="SUPFAM" id="SSF55073">
    <property type="entry name" value="Nucleotide cyclase"/>
    <property type="match status" value="1"/>
</dbReference>
<dbReference type="InterPro" id="IPR035965">
    <property type="entry name" value="PAS-like_dom_sf"/>
</dbReference>
<dbReference type="EC" id="3.1.4.52" evidence="2"/>
<dbReference type="InterPro" id="IPR001633">
    <property type="entry name" value="EAL_dom"/>
</dbReference>
<name>A0A174AM84_9FIRM</name>
<organism evidence="2 3">
    <name type="scientific">Mitsuokella jalaludinii</name>
    <dbReference type="NCBI Taxonomy" id="187979"/>
    <lineage>
        <taxon>Bacteria</taxon>
        <taxon>Bacillati</taxon>
        <taxon>Bacillota</taxon>
        <taxon>Negativicutes</taxon>
        <taxon>Selenomonadales</taxon>
        <taxon>Selenomonadaceae</taxon>
        <taxon>Mitsuokella</taxon>
    </lineage>
</organism>
<evidence type="ECO:0000259" key="1">
    <source>
        <dbReference type="PROSITE" id="PS50883"/>
    </source>
</evidence>
<gene>
    <name evidence="2" type="primary">dosP_5</name>
    <name evidence="2" type="ORF">ERS852385_01605</name>
</gene>
<dbReference type="eggNOG" id="COG2200">
    <property type="taxonomic scope" value="Bacteria"/>
</dbReference>
<keyword evidence="3" id="KW-1185">Reference proteome</keyword>
<dbReference type="InterPro" id="IPR035919">
    <property type="entry name" value="EAL_sf"/>
</dbReference>
<dbReference type="PROSITE" id="PS50883">
    <property type="entry name" value="EAL"/>
    <property type="match status" value="1"/>
</dbReference>